<evidence type="ECO:0000313" key="10">
    <source>
        <dbReference type="Proteomes" id="UP000061362"/>
    </source>
</evidence>
<dbReference type="Proteomes" id="UP000062398">
    <property type="component" value="Chromosome"/>
</dbReference>
<dbReference type="OrthoDB" id="25344at2157"/>
<dbReference type="GeneID" id="91755731"/>
<organism evidence="2 8">
    <name type="scientific">Metallosphaera sedula</name>
    <dbReference type="NCBI Taxonomy" id="43687"/>
    <lineage>
        <taxon>Archaea</taxon>
        <taxon>Thermoproteota</taxon>
        <taxon>Thermoprotei</taxon>
        <taxon>Sulfolobales</taxon>
        <taxon>Sulfolobaceae</taxon>
        <taxon>Metallosphaera</taxon>
    </lineage>
</organism>
<dbReference type="AlphaFoldDB" id="A0A088E4X9"/>
<evidence type="ECO:0000313" key="8">
    <source>
        <dbReference type="Proteomes" id="UP000029084"/>
    </source>
</evidence>
<name>A0A088E4X9_9CREN</name>
<evidence type="ECO:0000313" key="13">
    <source>
        <dbReference type="Proteomes" id="UP000068832"/>
    </source>
</evidence>
<dbReference type="EMBL" id="CP012175">
    <property type="protein sequence ID" value="AKV80997.1"/>
    <property type="molecule type" value="Genomic_DNA"/>
</dbReference>
<evidence type="ECO:0000313" key="12">
    <source>
        <dbReference type="Proteomes" id="UP000062475"/>
    </source>
</evidence>
<dbReference type="GO" id="GO:0005524">
    <property type="term" value="F:ATP binding"/>
    <property type="evidence" value="ECO:0007669"/>
    <property type="project" value="InterPro"/>
</dbReference>
<dbReference type="Proteomes" id="UP000056255">
    <property type="component" value="Chromosome"/>
</dbReference>
<dbReference type="GO" id="GO:0016887">
    <property type="term" value="F:ATP hydrolysis activity"/>
    <property type="evidence" value="ECO:0007669"/>
    <property type="project" value="InterPro"/>
</dbReference>
<evidence type="ECO:0000259" key="1">
    <source>
        <dbReference type="Pfam" id="PF13304"/>
    </source>
</evidence>
<dbReference type="EMBL" id="CP012173">
    <property type="protein sequence ID" value="AKV76500.1"/>
    <property type="molecule type" value="Genomic_DNA"/>
</dbReference>
<dbReference type="PANTHER" id="PTHR43581:SF2">
    <property type="entry name" value="EXCINUCLEASE ATPASE SUBUNIT"/>
    <property type="match status" value="1"/>
</dbReference>
<dbReference type="RefSeq" id="WP_012021183.1">
    <property type="nucleotide sequence ID" value="NZ_AP019770.1"/>
</dbReference>
<dbReference type="EMBL" id="CP012176">
    <property type="protein sequence ID" value="AKV83238.1"/>
    <property type="molecule type" value="Genomic_DNA"/>
</dbReference>
<proteinExistence type="predicted"/>
<dbReference type="Gene3D" id="3.40.50.300">
    <property type="entry name" value="P-loop containing nucleotide triphosphate hydrolases"/>
    <property type="match status" value="1"/>
</dbReference>
<feature type="domain" description="ATPase AAA-type core" evidence="1">
    <location>
        <begin position="25"/>
        <end position="314"/>
    </location>
</feature>
<dbReference type="InterPro" id="IPR051396">
    <property type="entry name" value="Bact_Antivir_Def_Nuclease"/>
</dbReference>
<evidence type="ECO:0000313" key="5">
    <source>
        <dbReference type="EMBL" id="AKV78752.1"/>
    </source>
</evidence>
<dbReference type="InterPro" id="IPR027417">
    <property type="entry name" value="P-loop_NTPase"/>
</dbReference>
<dbReference type="InterPro" id="IPR014555">
    <property type="entry name" value="RecF-like"/>
</dbReference>
<reference evidence="2 8" key="1">
    <citation type="journal article" date="2014" name="J. Bacteriol.">
        <title>Role of an Archaeal PitA Transporter in the Copper and Arsenic Resistance of Metallosphaera sedula, an Extreme Thermoacidophile.</title>
        <authorList>
            <person name="McCarthy S."/>
            <person name="Ai C."/>
            <person name="Wheaton G."/>
            <person name="Tevatia R."/>
            <person name="Eckrich V."/>
            <person name="Kelly R."/>
            <person name="Blum P."/>
        </authorList>
    </citation>
    <scope>NUCLEOTIDE SEQUENCE [LARGE SCALE GENOMIC DNA]</scope>
    <source>
        <strain evidence="2 8">CuR1</strain>
    </source>
</reference>
<dbReference type="SUPFAM" id="SSF52540">
    <property type="entry name" value="P-loop containing nucleoside triphosphate hydrolases"/>
    <property type="match status" value="1"/>
</dbReference>
<reference evidence="7 9" key="3">
    <citation type="submission" date="2015-07" db="EMBL/GenBank/DDBJ databases">
        <title>Physiological, transcriptional responses and genome re-sequencing of acid resistant extremely thermoacidophilic Metallosphaera sedula SARC-M1.</title>
        <authorList>
            <person name="Ai C."/>
            <person name="McCarthy S."/>
            <person name="Eckrich V."/>
            <person name="Rudrappa D."/>
            <person name="Qiu G."/>
            <person name="Blum P."/>
        </authorList>
    </citation>
    <scope>NUCLEOTIDE SEQUENCE [LARGE SCALE GENOMIC DNA]</scope>
    <source>
        <strain evidence="7 9">SARC-M1</strain>
    </source>
</reference>
<sequence length="359" mass="39924">MITSIKIKNFKSFRDVTLNLGKISVVGPNGSGKTNLVDAFSLLKQVLRPSSLSPYPFARWGEYKNVVFMQDPGLDISFELEGKHKGMEYRYFLEINGEHSFTVKREEVRLGDREIERERDAVKIGDKRIEIPVNYSVFNLFNAPDPGSPDLLSLSLEGELKDFMLNFFNDVLILRSTERALQPAHVSAPEGIGEDGAGLPRALLGKNLPGQVSNFLDSLNMSLRVTVSDDGNVTISAVGVVNGREIVIPPTSIPSGVVEMITLLTSIDVLKPSLVVIDGLENSLHLKFMEKLIDVLRYSEPQFLITTHSPLVIDFLDPSELVILDRETGETRVTTIQDPEGLKKKLLEEGLTLGEWIIY</sequence>
<dbReference type="PIRSF" id="PIRSF029347">
    <property type="entry name" value="RecF"/>
    <property type="match status" value="1"/>
</dbReference>
<evidence type="ECO:0000313" key="9">
    <source>
        <dbReference type="Proteomes" id="UP000056255"/>
    </source>
</evidence>
<dbReference type="InterPro" id="IPR003959">
    <property type="entry name" value="ATPase_AAA_core"/>
</dbReference>
<evidence type="ECO:0000313" key="3">
    <source>
        <dbReference type="EMBL" id="AKV74261.1"/>
    </source>
</evidence>
<dbReference type="EMBL" id="CP012172">
    <property type="protein sequence ID" value="AKV74261.1"/>
    <property type="molecule type" value="Genomic_DNA"/>
</dbReference>
<evidence type="ECO:0000313" key="11">
    <source>
        <dbReference type="Proteomes" id="UP000062398"/>
    </source>
</evidence>
<dbReference type="PATRIC" id="fig|43687.5.peg.1346"/>
<protein>
    <submittedName>
        <fullName evidence="2">SMC domain protein</fullName>
    </submittedName>
</protein>
<evidence type="ECO:0000313" key="6">
    <source>
        <dbReference type="EMBL" id="AKV80997.1"/>
    </source>
</evidence>
<evidence type="ECO:0000313" key="4">
    <source>
        <dbReference type="EMBL" id="AKV76500.1"/>
    </source>
</evidence>
<dbReference type="EMBL" id="CP008822">
    <property type="protein sequence ID" value="AIM27381.1"/>
    <property type="molecule type" value="Genomic_DNA"/>
</dbReference>
<gene>
    <name evidence="2" type="ORF">HA72_1235</name>
    <name evidence="3" type="ORF">MsedA_1255</name>
    <name evidence="4" type="ORF">MsedB_1257</name>
    <name evidence="5" type="ORF">MsedC_1255</name>
    <name evidence="6" type="ORF">MsedD_1256</name>
    <name evidence="7" type="ORF">MsedE_1259</name>
</gene>
<dbReference type="Pfam" id="PF13304">
    <property type="entry name" value="AAA_21"/>
    <property type="match status" value="1"/>
</dbReference>
<dbReference type="Proteomes" id="UP000029084">
    <property type="component" value="Chromosome"/>
</dbReference>
<accession>A0A088E4X9</accession>
<dbReference type="PANTHER" id="PTHR43581">
    <property type="entry name" value="ATP/GTP PHOSPHATASE"/>
    <property type="match status" value="1"/>
</dbReference>
<dbReference type="EMBL" id="CP012174">
    <property type="protein sequence ID" value="AKV78752.1"/>
    <property type="molecule type" value="Genomic_DNA"/>
</dbReference>
<dbReference type="Proteomes" id="UP000062475">
    <property type="component" value="Chromosome"/>
</dbReference>
<dbReference type="Proteomes" id="UP000068832">
    <property type="component" value="Chromosome"/>
</dbReference>
<reference evidence="10 11" key="2">
    <citation type="journal article" date="2015" name="Genome Announc.">
        <title>Complete Genome Sequences of Evolved Arsenate-Resistant Metallosphaera sedula Strains.</title>
        <authorList>
            <person name="Ai C."/>
            <person name="McCarthy S."/>
            <person name="Schackwitz W."/>
            <person name="Martin J."/>
            <person name="Lipzen A."/>
            <person name="Blum P."/>
        </authorList>
    </citation>
    <scope>NUCLEOTIDE SEQUENCE [LARGE SCALE GENOMIC DNA]</scope>
    <source>
        <strain evidence="5 11">ARS120-1</strain>
        <strain evidence="6 10">ARS120-2</strain>
        <strain evidence="3 13">ARS50-1</strain>
        <strain evidence="4 12">ARS50-2</strain>
    </source>
</reference>
<evidence type="ECO:0000313" key="7">
    <source>
        <dbReference type="EMBL" id="AKV83238.1"/>
    </source>
</evidence>
<dbReference type="Proteomes" id="UP000061362">
    <property type="component" value="Chromosome"/>
</dbReference>
<evidence type="ECO:0000313" key="2">
    <source>
        <dbReference type="EMBL" id="AIM27381.1"/>
    </source>
</evidence>